<keyword evidence="3" id="KW-0540">Nuclease</keyword>
<comment type="similarity">
    <text evidence="1">Belongs to the metallo-dependent hydrolases superfamily. TatD-type hydrolase family.</text>
</comment>
<evidence type="ECO:0000256" key="2">
    <source>
        <dbReference type="ARBA" id="ARBA00022490"/>
    </source>
</evidence>
<comment type="function">
    <text evidence="9">Deoxyribonuclease which catalyzes (in vitro) the decatenation of kinetoplast DNA, which are circular DNA catenated to each other, producing linear DNA molecules. Plays an important role in chromosomal segregation and cell cycle progression during eye development probably via its DNA decatenation activity.</text>
</comment>
<evidence type="ECO:0000256" key="6">
    <source>
        <dbReference type="ARBA" id="ARBA00022839"/>
    </source>
</evidence>
<dbReference type="InterPro" id="IPR032466">
    <property type="entry name" value="Metal_Hydrolase"/>
</dbReference>
<evidence type="ECO:0000313" key="11">
    <source>
        <dbReference type="WBParaSite" id="PgR110_g024_t02"/>
    </source>
</evidence>
<organism evidence="10 11">
    <name type="scientific">Parascaris univalens</name>
    <name type="common">Nematode worm</name>
    <dbReference type="NCBI Taxonomy" id="6257"/>
    <lineage>
        <taxon>Eukaryota</taxon>
        <taxon>Metazoa</taxon>
        <taxon>Ecdysozoa</taxon>
        <taxon>Nematoda</taxon>
        <taxon>Chromadorea</taxon>
        <taxon>Rhabditida</taxon>
        <taxon>Spirurina</taxon>
        <taxon>Ascaridomorpha</taxon>
        <taxon>Ascaridoidea</taxon>
        <taxon>Ascarididae</taxon>
        <taxon>Parascaris</taxon>
    </lineage>
</organism>
<dbReference type="GO" id="GO:0008310">
    <property type="term" value="F:single-stranded DNA 3'-5' DNA exonuclease activity"/>
    <property type="evidence" value="ECO:0007669"/>
    <property type="project" value="TreeGrafter"/>
</dbReference>
<proteinExistence type="inferred from homology"/>
<keyword evidence="10" id="KW-1185">Reference proteome</keyword>
<evidence type="ECO:0000256" key="1">
    <source>
        <dbReference type="ARBA" id="ARBA00009275"/>
    </source>
</evidence>
<dbReference type="CDD" id="cd01310">
    <property type="entry name" value="TatD_DNAse"/>
    <property type="match status" value="1"/>
</dbReference>
<dbReference type="Pfam" id="PF01026">
    <property type="entry name" value="TatD_DNase"/>
    <property type="match status" value="1"/>
</dbReference>
<dbReference type="FunFam" id="3.20.20.140:FF:000018">
    <property type="entry name" value="3'-5' ssDNA/RNA exonuclease TatD"/>
    <property type="match status" value="1"/>
</dbReference>
<dbReference type="SUPFAM" id="SSF51556">
    <property type="entry name" value="Metallo-dependent hydrolases"/>
    <property type="match status" value="1"/>
</dbReference>
<sequence length="384" mass="42733">TALLLMLQNDDLPTYLNSGVLPDINAKGSVSTTDRTSCTASPTASFRWLDVEASWRVYSITALFTLSQLRTLKSVIVRHFRLFCGVVRRNTDMVEEGRCVPYELIDIGANLTHPSFDGDLLEVLRRSKQAGLSKIMVTGTSVKHSEEARDLVRRHSGYLYFTAGVHPHDAKEFSVNTLDALRTLCNEPDCVAVGECGLDFNRNFSPQDQQRIAFEAQVKLACELKKPLFIHEREAHGDMVTILSRYKDALPPAVIHCFTGTAAEAVKYIEMGLYIGLTGFIWKDRSDDGVKYALQSGKIPLERLVLETDAPFMYSKINDKRITNRIKEAISEGARAMHRFSSFSRNEPCALAAICELIAAYMGEPALRVAAVTTANAKSVYALR</sequence>
<accession>A0A915CAZ7</accession>
<evidence type="ECO:0000256" key="7">
    <source>
        <dbReference type="ARBA" id="ARBA00022842"/>
    </source>
</evidence>
<dbReference type="InterPro" id="IPR001130">
    <property type="entry name" value="TatD-like"/>
</dbReference>
<keyword evidence="5" id="KW-0378">Hydrolase</keyword>
<keyword evidence="7" id="KW-0460">Magnesium</keyword>
<dbReference type="WBParaSite" id="PgR110_g024_t02">
    <property type="protein sequence ID" value="PgR110_g024_t02"/>
    <property type="gene ID" value="PgR110_g024"/>
</dbReference>
<evidence type="ECO:0000313" key="10">
    <source>
        <dbReference type="Proteomes" id="UP000887569"/>
    </source>
</evidence>
<name>A0A915CAZ7_PARUN</name>
<dbReference type="AlphaFoldDB" id="A0A915CAZ7"/>
<dbReference type="PANTHER" id="PTHR10060">
    <property type="entry name" value="TATD FAMILY DEOXYRIBONUCLEASE"/>
    <property type="match status" value="1"/>
</dbReference>
<keyword evidence="2" id="KW-0963">Cytoplasm</keyword>
<dbReference type="Gene3D" id="3.20.20.140">
    <property type="entry name" value="Metal-dependent hydrolases"/>
    <property type="match status" value="1"/>
</dbReference>
<dbReference type="InterPro" id="IPR050891">
    <property type="entry name" value="TatD-type_Hydrolase"/>
</dbReference>
<dbReference type="PANTHER" id="PTHR10060:SF15">
    <property type="entry name" value="DEOXYRIBONUCLEASE TATDN1"/>
    <property type="match status" value="1"/>
</dbReference>
<keyword evidence="6" id="KW-0269">Exonuclease</keyword>
<evidence type="ECO:0000256" key="3">
    <source>
        <dbReference type="ARBA" id="ARBA00022722"/>
    </source>
</evidence>
<reference evidence="11" key="1">
    <citation type="submission" date="2022-11" db="UniProtKB">
        <authorList>
            <consortium name="WormBaseParasite"/>
        </authorList>
    </citation>
    <scope>IDENTIFICATION</scope>
</reference>
<dbReference type="GO" id="GO:0005829">
    <property type="term" value="C:cytosol"/>
    <property type="evidence" value="ECO:0007669"/>
    <property type="project" value="TreeGrafter"/>
</dbReference>
<evidence type="ECO:0000256" key="5">
    <source>
        <dbReference type="ARBA" id="ARBA00022801"/>
    </source>
</evidence>
<dbReference type="GO" id="GO:0046872">
    <property type="term" value="F:metal ion binding"/>
    <property type="evidence" value="ECO:0007669"/>
    <property type="project" value="UniProtKB-KW"/>
</dbReference>
<evidence type="ECO:0000256" key="8">
    <source>
        <dbReference type="ARBA" id="ARBA00039767"/>
    </source>
</evidence>
<evidence type="ECO:0000256" key="9">
    <source>
        <dbReference type="ARBA" id="ARBA00045223"/>
    </source>
</evidence>
<dbReference type="Proteomes" id="UP000887569">
    <property type="component" value="Unplaced"/>
</dbReference>
<evidence type="ECO:0000256" key="4">
    <source>
        <dbReference type="ARBA" id="ARBA00022723"/>
    </source>
</evidence>
<keyword evidence="4" id="KW-0479">Metal-binding</keyword>
<protein>
    <recommendedName>
        <fullName evidence="8">Deoxyribonuclease TATDN1</fullName>
    </recommendedName>
</protein>